<dbReference type="SMART" id="SM00216">
    <property type="entry name" value="VWD"/>
    <property type="match status" value="1"/>
</dbReference>
<dbReference type="PROSITE" id="PS00022">
    <property type="entry name" value="EGF_1"/>
    <property type="match status" value="1"/>
</dbReference>
<dbReference type="InterPro" id="IPR052749">
    <property type="entry name" value="Alpha-tectorin"/>
</dbReference>
<dbReference type="PROSITE" id="PS51233">
    <property type="entry name" value="VWFD"/>
    <property type="match status" value="1"/>
</dbReference>
<sequence length="304" mass="34983">MWLTSYSAVREVCDEKTGECFSKEHMFGLVGLMREQLAQHERELATSNCTVCNIKQPCLNGGTCIPLSVNNYGCQCPEDTAGFNCEKKIKCRPSTCGENAQCFIANHKLNCVCEKGYTGDPRWGCKQHYQQTCASGDPHYSTFDGSYYDYQGTCPYVFSQPCTSLQGFSFYSVKARNKLYNSQSHVSYISEIEVVMHNKTIHIDEQMNLYVDGVNTFYPFYYPSSDNKMKAMHRSRVVESNRIEPNRIEHVRVFTNRIERLDSRVRVFTNRIEQLDSCVRESSNRIERLDSSSTLNRPVVWVQK</sequence>
<comment type="caution">
    <text evidence="1">Lacks conserved residue(s) required for the propagation of feature annotation.</text>
</comment>
<keyword evidence="1" id="KW-1015">Disulfide bond</keyword>
<dbReference type="SMART" id="SM00181">
    <property type="entry name" value="EGF"/>
    <property type="match status" value="2"/>
</dbReference>
<protein>
    <submittedName>
        <fullName evidence="5">EGF-like domain-containing protein</fullName>
    </submittedName>
</protein>
<feature type="domain" description="VWFD" evidence="3">
    <location>
        <begin position="130"/>
        <end position="304"/>
    </location>
</feature>
<keyword evidence="4" id="KW-1185">Reference proteome</keyword>
<keyword evidence="1" id="KW-0245">EGF-like domain</keyword>
<proteinExistence type="predicted"/>
<organism evidence="4 5">
    <name type="scientific">Steinernema glaseri</name>
    <dbReference type="NCBI Taxonomy" id="37863"/>
    <lineage>
        <taxon>Eukaryota</taxon>
        <taxon>Metazoa</taxon>
        <taxon>Ecdysozoa</taxon>
        <taxon>Nematoda</taxon>
        <taxon>Chromadorea</taxon>
        <taxon>Rhabditida</taxon>
        <taxon>Tylenchina</taxon>
        <taxon>Panagrolaimomorpha</taxon>
        <taxon>Strongyloidoidea</taxon>
        <taxon>Steinernematidae</taxon>
        <taxon>Steinernema</taxon>
    </lineage>
</organism>
<name>A0A1I7Y7M5_9BILA</name>
<dbReference type="AlphaFoldDB" id="A0A1I7Y7M5"/>
<evidence type="ECO:0000259" key="2">
    <source>
        <dbReference type="PROSITE" id="PS50026"/>
    </source>
</evidence>
<dbReference type="PANTHER" id="PTHR46160">
    <property type="entry name" value="ALPHA-TECTORIN-RELATED"/>
    <property type="match status" value="1"/>
</dbReference>
<evidence type="ECO:0000259" key="3">
    <source>
        <dbReference type="PROSITE" id="PS51233"/>
    </source>
</evidence>
<dbReference type="Pfam" id="PF00094">
    <property type="entry name" value="VWD"/>
    <property type="match status" value="1"/>
</dbReference>
<dbReference type="WBParaSite" id="L893_g13450.t1">
    <property type="protein sequence ID" value="L893_g13450.t1"/>
    <property type="gene ID" value="L893_g13450"/>
</dbReference>
<dbReference type="CDD" id="cd00054">
    <property type="entry name" value="EGF_CA"/>
    <property type="match status" value="1"/>
</dbReference>
<dbReference type="PROSITE" id="PS50026">
    <property type="entry name" value="EGF_3"/>
    <property type="match status" value="1"/>
</dbReference>
<dbReference type="InterPro" id="IPR001846">
    <property type="entry name" value="VWF_type-D"/>
</dbReference>
<dbReference type="PANTHER" id="PTHR46160:SF9">
    <property type="entry name" value="PROTEIN PRY2-RELATED"/>
    <property type="match status" value="1"/>
</dbReference>
<dbReference type="Gene3D" id="2.10.25.10">
    <property type="entry name" value="Laminin"/>
    <property type="match status" value="1"/>
</dbReference>
<dbReference type="Proteomes" id="UP000095287">
    <property type="component" value="Unplaced"/>
</dbReference>
<dbReference type="InterPro" id="IPR000742">
    <property type="entry name" value="EGF"/>
</dbReference>
<dbReference type="PROSITE" id="PS01186">
    <property type="entry name" value="EGF_2"/>
    <property type="match status" value="1"/>
</dbReference>
<feature type="disulfide bond" evidence="1">
    <location>
        <begin position="76"/>
        <end position="85"/>
    </location>
</feature>
<evidence type="ECO:0000313" key="4">
    <source>
        <dbReference type="Proteomes" id="UP000095287"/>
    </source>
</evidence>
<dbReference type="SUPFAM" id="SSF57196">
    <property type="entry name" value="EGF/Laminin"/>
    <property type="match status" value="1"/>
</dbReference>
<evidence type="ECO:0000313" key="5">
    <source>
        <dbReference type="WBParaSite" id="L893_g13450.t1"/>
    </source>
</evidence>
<feature type="domain" description="EGF-like" evidence="2">
    <location>
        <begin position="48"/>
        <end position="86"/>
    </location>
</feature>
<accession>A0A1I7Y7M5</accession>
<evidence type="ECO:0000256" key="1">
    <source>
        <dbReference type="PROSITE-ProRule" id="PRU00076"/>
    </source>
</evidence>
<reference evidence="5" key="1">
    <citation type="submission" date="2016-11" db="UniProtKB">
        <authorList>
            <consortium name="WormBaseParasite"/>
        </authorList>
    </citation>
    <scope>IDENTIFICATION</scope>
</reference>